<keyword evidence="2" id="KW-1185">Reference proteome</keyword>
<evidence type="ECO:0008006" key="3">
    <source>
        <dbReference type="Google" id="ProtNLM"/>
    </source>
</evidence>
<dbReference type="Proteomes" id="UP000005239">
    <property type="component" value="Unassembled WGS sequence"/>
</dbReference>
<evidence type="ECO:0000313" key="1">
    <source>
        <dbReference type="EnsemblMetazoa" id="PPA15184.1"/>
    </source>
</evidence>
<proteinExistence type="predicted"/>
<dbReference type="EnsemblMetazoa" id="PPA15184.1">
    <property type="protein sequence ID" value="PPA15184.1"/>
    <property type="gene ID" value="WBGene00104738"/>
</dbReference>
<organism evidence="1 2">
    <name type="scientific">Pristionchus pacificus</name>
    <name type="common">Parasitic nematode worm</name>
    <dbReference type="NCBI Taxonomy" id="54126"/>
    <lineage>
        <taxon>Eukaryota</taxon>
        <taxon>Metazoa</taxon>
        <taxon>Ecdysozoa</taxon>
        <taxon>Nematoda</taxon>
        <taxon>Chromadorea</taxon>
        <taxon>Rhabditida</taxon>
        <taxon>Rhabditina</taxon>
        <taxon>Diplogasteromorpha</taxon>
        <taxon>Diplogasteroidea</taxon>
        <taxon>Neodiplogasteridae</taxon>
        <taxon>Pristionchus</taxon>
    </lineage>
</organism>
<dbReference type="AlphaFoldDB" id="A0A2A6BZ59"/>
<name>A0A2A6BZ59_PRIPA</name>
<reference evidence="1" key="2">
    <citation type="submission" date="2022-06" db="UniProtKB">
        <authorList>
            <consortium name="EnsemblMetazoa"/>
        </authorList>
    </citation>
    <scope>IDENTIFICATION</scope>
    <source>
        <strain evidence="1">PS312</strain>
    </source>
</reference>
<accession>A0A2A6BZ59</accession>
<sequence length="463" mass="51788">MSPPQTTYLRGLWAKSSLRGEMHRFTENEKRRMDWINAVRSTPDGRAFPFSLFSNRPKGTISVHPTSKPIDFIDLVLRPDSVPNYNDPTVLPTTVTAATGSSTVPLPYPRLAYREFFLPLTYHPHSIIILLQWQSRLLLILPSSLLQSLSSIDRFLPAADKKEIDQDPNWSPSSATTKGSKLSEYLVISNESLLSLLRKCTSCIGGERSLNVRMEGMAVSCSGECEQCGAQFDWRSSSKLLLLMLYKVNLDITTGAIISSVGGAKLRQFLFTSGISTLSSQTFHRMKKLYIIPAVNEHFFNSQAIIIEGIRERIAKGERIHLCGDGSFDSRGYSAAWCRYFLLDAESGVALHYVLIHTSDTGSSSTMEVAALERSLNELSLMIGGTEGIASVVTDRHGSVIKMMRNKFPGSSHYFDPWHFIRNITLSLLKICKSELYDTSEILGQTHHNRCYDAIVSGFKAWR</sequence>
<dbReference type="PANTHER" id="PTHR31751">
    <property type="entry name" value="SI:CH211-108C17.2-RELATED-RELATED"/>
    <property type="match status" value="1"/>
</dbReference>
<accession>A0A8R1YJ71</accession>
<dbReference type="PANTHER" id="PTHR31751:SF42">
    <property type="entry name" value="PROTEIN CBG10204"/>
    <property type="match status" value="1"/>
</dbReference>
<protein>
    <recommendedName>
        <fullName evidence="3">THAP-type domain-containing protein</fullName>
    </recommendedName>
</protein>
<reference evidence="2" key="1">
    <citation type="journal article" date="2008" name="Nat. Genet.">
        <title>The Pristionchus pacificus genome provides a unique perspective on nematode lifestyle and parasitism.</title>
        <authorList>
            <person name="Dieterich C."/>
            <person name="Clifton S.W."/>
            <person name="Schuster L.N."/>
            <person name="Chinwalla A."/>
            <person name="Delehaunty K."/>
            <person name="Dinkelacker I."/>
            <person name="Fulton L."/>
            <person name="Fulton R."/>
            <person name="Godfrey J."/>
            <person name="Minx P."/>
            <person name="Mitreva M."/>
            <person name="Roeseler W."/>
            <person name="Tian H."/>
            <person name="Witte H."/>
            <person name="Yang S.P."/>
            <person name="Wilson R.K."/>
            <person name="Sommer R.J."/>
        </authorList>
    </citation>
    <scope>NUCLEOTIDE SEQUENCE [LARGE SCALE GENOMIC DNA]</scope>
    <source>
        <strain evidence="2">PS312</strain>
    </source>
</reference>
<dbReference type="OrthoDB" id="5860460at2759"/>
<evidence type="ECO:0000313" key="2">
    <source>
        <dbReference type="Proteomes" id="UP000005239"/>
    </source>
</evidence>
<gene>
    <name evidence="1" type="primary">WBGene00104738</name>
</gene>